<evidence type="ECO:0000313" key="10">
    <source>
        <dbReference type="Proteomes" id="UP000214365"/>
    </source>
</evidence>
<feature type="chain" id="PRO_5012352721" description="TLC domain-containing protein" evidence="7">
    <location>
        <begin position="21"/>
        <end position="879"/>
    </location>
</feature>
<organism evidence="9 10">
    <name type="scientific">Talaromyces atroroseus</name>
    <dbReference type="NCBI Taxonomy" id="1441469"/>
    <lineage>
        <taxon>Eukaryota</taxon>
        <taxon>Fungi</taxon>
        <taxon>Dikarya</taxon>
        <taxon>Ascomycota</taxon>
        <taxon>Pezizomycotina</taxon>
        <taxon>Eurotiomycetes</taxon>
        <taxon>Eurotiomycetidae</taxon>
        <taxon>Eurotiales</taxon>
        <taxon>Trichocomaceae</taxon>
        <taxon>Talaromyces</taxon>
        <taxon>Talaromyces sect. Trachyspermi</taxon>
    </lineage>
</organism>
<dbReference type="SMART" id="SM00724">
    <property type="entry name" value="TLC"/>
    <property type="match status" value="1"/>
</dbReference>
<dbReference type="GO" id="GO:0016020">
    <property type="term" value="C:membrane"/>
    <property type="evidence" value="ECO:0007669"/>
    <property type="project" value="UniProtKB-SubCell"/>
</dbReference>
<dbReference type="AlphaFoldDB" id="A0A225A6Q1"/>
<keyword evidence="2 6" id="KW-0812">Transmembrane</keyword>
<keyword evidence="3 6" id="KW-1133">Transmembrane helix</keyword>
<evidence type="ECO:0000256" key="3">
    <source>
        <dbReference type="ARBA" id="ARBA00022989"/>
    </source>
</evidence>
<keyword evidence="10" id="KW-1185">Reference proteome</keyword>
<feature type="region of interest" description="Disordered" evidence="5">
    <location>
        <begin position="482"/>
        <end position="516"/>
    </location>
</feature>
<evidence type="ECO:0000256" key="2">
    <source>
        <dbReference type="ARBA" id="ARBA00022692"/>
    </source>
</evidence>
<feature type="transmembrane region" description="Helical" evidence="6">
    <location>
        <begin position="583"/>
        <end position="600"/>
    </location>
</feature>
<feature type="transmembrane region" description="Helical" evidence="6">
    <location>
        <begin position="291"/>
        <end position="309"/>
    </location>
</feature>
<comment type="subcellular location">
    <subcellularLocation>
        <location evidence="1">Membrane</location>
        <topology evidence="1">Multi-pass membrane protein</topology>
    </subcellularLocation>
</comment>
<dbReference type="GeneID" id="31008537"/>
<feature type="region of interest" description="Disordered" evidence="5">
    <location>
        <begin position="49"/>
        <end position="88"/>
    </location>
</feature>
<feature type="domain" description="TLC" evidence="8">
    <location>
        <begin position="621"/>
        <end position="860"/>
    </location>
</feature>
<dbReference type="EMBL" id="LFMY01000016">
    <property type="protein sequence ID" value="OKL56092.1"/>
    <property type="molecule type" value="Genomic_DNA"/>
</dbReference>
<evidence type="ECO:0000256" key="5">
    <source>
        <dbReference type="SAM" id="MobiDB-lite"/>
    </source>
</evidence>
<feature type="compositionally biased region" description="Polar residues" evidence="5">
    <location>
        <begin position="490"/>
        <end position="500"/>
    </location>
</feature>
<dbReference type="PANTHER" id="PTHR31465:SF15">
    <property type="entry name" value="LIPID TRANSPORTER ATNI-RELATED"/>
    <property type="match status" value="1"/>
</dbReference>
<dbReference type="Pfam" id="PF04479">
    <property type="entry name" value="RTA1"/>
    <property type="match status" value="1"/>
</dbReference>
<feature type="transmembrane region" description="Helical" evidence="6">
    <location>
        <begin position="247"/>
        <end position="270"/>
    </location>
</feature>
<feature type="transmembrane region" description="Helical" evidence="6">
    <location>
        <begin position="104"/>
        <end position="124"/>
    </location>
</feature>
<feature type="transmembrane region" description="Helical" evidence="6">
    <location>
        <begin position="530"/>
        <end position="547"/>
    </location>
</feature>
<dbReference type="Pfam" id="PF03798">
    <property type="entry name" value="TRAM_LAG1_CLN8"/>
    <property type="match status" value="1"/>
</dbReference>
<reference evidence="9 10" key="1">
    <citation type="submission" date="2015-06" db="EMBL/GenBank/DDBJ databases">
        <title>Talaromyces atroroseus IBT 11181 draft genome.</title>
        <authorList>
            <person name="Rasmussen K.B."/>
            <person name="Rasmussen S."/>
            <person name="Petersen B."/>
            <person name="Sicheritz-Ponten T."/>
            <person name="Mortensen U.H."/>
            <person name="Thrane U."/>
        </authorList>
    </citation>
    <scope>NUCLEOTIDE SEQUENCE [LARGE SCALE GENOMIC DNA]</scope>
    <source>
        <strain evidence="9 10">IBT 11181</strain>
    </source>
</reference>
<gene>
    <name evidence="9" type="ORF">UA08_08781</name>
</gene>
<feature type="compositionally biased region" description="Low complexity" evidence="5">
    <location>
        <begin position="52"/>
        <end position="80"/>
    </location>
</feature>
<dbReference type="OrthoDB" id="3053196at2759"/>
<feature type="transmembrane region" description="Helical" evidence="6">
    <location>
        <begin position="772"/>
        <end position="792"/>
    </location>
</feature>
<keyword evidence="4 6" id="KW-0472">Membrane</keyword>
<feature type="transmembrane region" description="Helical" evidence="6">
    <location>
        <begin position="673"/>
        <end position="691"/>
    </location>
</feature>
<feature type="signal peptide" evidence="7">
    <location>
        <begin position="1"/>
        <end position="20"/>
    </location>
</feature>
<feature type="transmembrane region" description="Helical" evidence="6">
    <location>
        <begin position="131"/>
        <end position="152"/>
    </location>
</feature>
<evidence type="ECO:0000256" key="7">
    <source>
        <dbReference type="SAM" id="SignalP"/>
    </source>
</evidence>
<dbReference type="STRING" id="1441469.A0A225A6Q1"/>
<dbReference type="PANTHER" id="PTHR31465">
    <property type="entry name" value="PROTEIN RTA1-RELATED"/>
    <property type="match status" value="1"/>
</dbReference>
<feature type="transmembrane region" description="Helical" evidence="6">
    <location>
        <begin position="703"/>
        <end position="721"/>
    </location>
</feature>
<dbReference type="InterPro" id="IPR006634">
    <property type="entry name" value="TLC-dom"/>
</dbReference>
<evidence type="ECO:0000256" key="4">
    <source>
        <dbReference type="ARBA" id="ARBA00023136"/>
    </source>
</evidence>
<sequence length="879" mass="99464">MRAIALLMPLLASIQAIVEARPVETKSLAALPPVVTMLQTSMPPELIVRDPASSSSSSSTTSSSDSSSTSTASSSSSTDTCHPTIAPDKNGYVPPTECNAMYDYYPSFSTAVAFTTLFGILLVVHFAEACILKASFVWVLTMAVVWEFTGYLTRTFSTKNQQSSGWATATQLLVLLAPLWVNAFDYMVLARMIWFFVPERCIWIFKPSMLAIIFVCLDIGSFFVQATGGLMATPGASASTIQTGLHIYMGGIGIQQFFIFCFLILAIQFHRQMLQLEKLGALQGEKTRWKWLLYSLYFSLAAITVRIIYRLIEYSSGIGLNNPITTHEWFMYVFDAVPMLFATGVWAVVHPAKVLRGPDAKLPPSGLLRILCCGYCCGGCACCRCGGDRKNKKRAAMEHLSSRPRSEEELRPVSYGSETLLAYYEERSISPLGKANRDIGYEPYRSLAVDLNQMIKMSTSRHPPPGEPSASKENAMLRERLKTDGRTEKNANVTDSSSKHASSRRRQRSSDPNTRSFWRRSSKCAVKRRWSIPLAPLVAFGLLYVVNPTDSNIVCRFLFLSYKNTHSSSTTGAPHYGKGPWDIAFVLFYTLVLSFTREFIMQEALRPLARRCGIVSRAKQLRFMEQMYTVIYFGIMGPAGLYVMKKTPEVWYFNTRGMYESFPHKTHVAAFKFYYLFQAAYWAQQALVMLLGLEKPRKDFKELVMHHIVTLALIGLSYRFHFTYMGIAVYITHDISDFFLAVRLNLPSNRLRTKFSRFTSVSSHQVGKSLQYANSPLASPAFAICVTAWIYLRHYLNLRILYSLLGGEFRTIGPYELDWETEQYKCWISNIITFVLLACLQALNLFWLYCLFRSVYRFAVYRILKDDRSDDEEGVDKAQ</sequence>
<dbReference type="Proteomes" id="UP000214365">
    <property type="component" value="Unassembled WGS sequence"/>
</dbReference>
<keyword evidence="7" id="KW-0732">Signal</keyword>
<feature type="transmembrane region" description="Helical" evidence="6">
    <location>
        <begin position="329"/>
        <end position="349"/>
    </location>
</feature>
<feature type="transmembrane region" description="Helical" evidence="6">
    <location>
        <begin position="627"/>
        <end position="644"/>
    </location>
</feature>
<name>A0A225A6Q1_TALAT</name>
<evidence type="ECO:0000256" key="1">
    <source>
        <dbReference type="ARBA" id="ARBA00004141"/>
    </source>
</evidence>
<feature type="transmembrane region" description="Helical" evidence="6">
    <location>
        <begin position="209"/>
        <end position="227"/>
    </location>
</feature>
<evidence type="ECO:0000256" key="6">
    <source>
        <dbReference type="SAM" id="Phobius"/>
    </source>
</evidence>
<accession>A0A225A6Q1</accession>
<evidence type="ECO:0000313" key="9">
    <source>
        <dbReference type="EMBL" id="OKL56092.1"/>
    </source>
</evidence>
<feature type="transmembrane region" description="Helical" evidence="6">
    <location>
        <begin position="172"/>
        <end position="197"/>
    </location>
</feature>
<protein>
    <recommendedName>
        <fullName evidence="8">TLC domain-containing protein</fullName>
    </recommendedName>
</protein>
<comment type="caution">
    <text evidence="9">The sequence shown here is derived from an EMBL/GenBank/DDBJ whole genome shotgun (WGS) entry which is preliminary data.</text>
</comment>
<dbReference type="InterPro" id="IPR007568">
    <property type="entry name" value="RTA1"/>
</dbReference>
<feature type="transmembrane region" description="Helical" evidence="6">
    <location>
        <begin position="827"/>
        <end position="852"/>
    </location>
</feature>
<evidence type="ECO:0000259" key="8">
    <source>
        <dbReference type="SMART" id="SM00724"/>
    </source>
</evidence>
<dbReference type="RefSeq" id="XP_020116213.1">
    <property type="nucleotide sequence ID" value="XM_020263682.1"/>
</dbReference>
<proteinExistence type="predicted"/>